<evidence type="ECO:0008006" key="4">
    <source>
        <dbReference type="Google" id="ProtNLM"/>
    </source>
</evidence>
<accession>A0A1D1VGH5</accession>
<dbReference type="EMBL" id="BDGG01000005">
    <property type="protein sequence ID" value="GAU99885.1"/>
    <property type="molecule type" value="Genomic_DNA"/>
</dbReference>
<dbReference type="SUPFAM" id="SSF56436">
    <property type="entry name" value="C-type lectin-like"/>
    <property type="match status" value="1"/>
</dbReference>
<protein>
    <recommendedName>
        <fullName evidence="4">C-type lectin domain-containing protein</fullName>
    </recommendedName>
</protein>
<name>A0A1D1VGH5_RAMVA</name>
<evidence type="ECO:0000313" key="3">
    <source>
        <dbReference type="Proteomes" id="UP000186922"/>
    </source>
</evidence>
<evidence type="ECO:0000256" key="1">
    <source>
        <dbReference type="SAM" id="MobiDB-lite"/>
    </source>
</evidence>
<gene>
    <name evidence="2" type="primary">RvY_10822-1</name>
    <name evidence="2" type="synonym">RvY_10822.1</name>
    <name evidence="2" type="ORF">RvY_10822</name>
</gene>
<keyword evidence="3" id="KW-1185">Reference proteome</keyword>
<feature type="region of interest" description="Disordered" evidence="1">
    <location>
        <begin position="840"/>
        <end position="867"/>
    </location>
</feature>
<comment type="caution">
    <text evidence="2">The sequence shown here is derived from an EMBL/GenBank/DDBJ whole genome shotgun (WGS) entry which is preliminary data.</text>
</comment>
<feature type="compositionally biased region" description="Low complexity" evidence="1">
    <location>
        <begin position="86"/>
        <end position="108"/>
    </location>
</feature>
<dbReference type="InterPro" id="IPR016187">
    <property type="entry name" value="CTDL_fold"/>
</dbReference>
<dbReference type="CDD" id="cd00037">
    <property type="entry name" value="CLECT"/>
    <property type="match status" value="1"/>
</dbReference>
<reference evidence="2 3" key="1">
    <citation type="journal article" date="2016" name="Nat. Commun.">
        <title>Extremotolerant tardigrade genome and improved radiotolerance of human cultured cells by tardigrade-unique protein.</title>
        <authorList>
            <person name="Hashimoto T."/>
            <person name="Horikawa D.D."/>
            <person name="Saito Y."/>
            <person name="Kuwahara H."/>
            <person name="Kozuka-Hata H."/>
            <person name="Shin-I T."/>
            <person name="Minakuchi Y."/>
            <person name="Ohishi K."/>
            <person name="Motoyama A."/>
            <person name="Aizu T."/>
            <person name="Enomoto A."/>
            <person name="Kondo K."/>
            <person name="Tanaka S."/>
            <person name="Hara Y."/>
            <person name="Koshikawa S."/>
            <person name="Sagara H."/>
            <person name="Miura T."/>
            <person name="Yokobori S."/>
            <person name="Miyagawa K."/>
            <person name="Suzuki Y."/>
            <person name="Kubo T."/>
            <person name="Oyama M."/>
            <person name="Kohara Y."/>
            <person name="Fujiyama A."/>
            <person name="Arakawa K."/>
            <person name="Katayama T."/>
            <person name="Toyoda A."/>
            <person name="Kunieda T."/>
        </authorList>
    </citation>
    <scope>NUCLEOTIDE SEQUENCE [LARGE SCALE GENOMIC DNA]</scope>
    <source>
        <strain evidence="2 3">YOKOZUNA-1</strain>
    </source>
</reference>
<dbReference type="Proteomes" id="UP000186922">
    <property type="component" value="Unassembled WGS sequence"/>
</dbReference>
<organism evidence="2 3">
    <name type="scientific">Ramazzottius varieornatus</name>
    <name type="common">Water bear</name>
    <name type="synonym">Tardigrade</name>
    <dbReference type="NCBI Taxonomy" id="947166"/>
    <lineage>
        <taxon>Eukaryota</taxon>
        <taxon>Metazoa</taxon>
        <taxon>Ecdysozoa</taxon>
        <taxon>Tardigrada</taxon>
        <taxon>Eutardigrada</taxon>
        <taxon>Parachela</taxon>
        <taxon>Hypsibioidea</taxon>
        <taxon>Ramazzottiidae</taxon>
        <taxon>Ramazzottius</taxon>
    </lineage>
</organism>
<feature type="region of interest" description="Disordered" evidence="1">
    <location>
        <begin position="83"/>
        <end position="121"/>
    </location>
</feature>
<evidence type="ECO:0000313" key="2">
    <source>
        <dbReference type="EMBL" id="GAU99885.1"/>
    </source>
</evidence>
<dbReference type="AlphaFoldDB" id="A0A1D1VGH5"/>
<sequence>MWSRTTRYFNSELLLIRMNGQRVFHGCLIILSIVHFSSCQIAGTTSSTEDSPAYASTIVATTTVLVPDTTEATSTTLHFSTAAPVSTTDPSLTSTGSPPSVSTTTPISFEPTSKPTTSPVPDAVPESVLVDSDGLCPKDFVYFTKSATCYKVYSLPVTWVEADRICRKDKAVLVSAPLVQVPHFANLTTYWLNWRLRPTVQYPTEIKRNESEVRSRMWYRESIYPAKGNFITANEGLHAVHRASELQFARSMLGTALQPDQNVSEHGELGDSCLFATRSHPSSFEPYCPEILSTSHCMNPPNTSFSTTASFVCEFNVEEYAVFTAAQLGRARLMTSWSYSTHSEGLQLVSDGYKKKYKDCYTAFPFPNDTAYFHPAGGLGMSHWVVEGPERTTCYMTKYLDLESSKGWSFEGAKESCQQYSSFLQPSTAFPTLYQSRSVGQFVYSRFFDDVVAGVVGTELGRWVGAVWVNGSEANGGNGTWYWDGPDGHGVQVPLRFLLSIIGDDGKCLEERQQLPLELFTPEKISTLLSGEGNSFLGWYRRSCSNQSSLGTLQRSSVVCQKDLTRLTTTPPGDSVNLAVTIRKGYDSYSQWANHPDEIPLLTCDIPENETLFDSPVVFLSSWFTYNSSVWRPYLTYHLNLDQVIGNSSGNQFRMDFQNGFRPEAPQNPEKNFCLAYGVPIGPGQLVPPCVPSTETQYFGDIGLPSDYMLLRFAGYYQCGAVSSSTNQWVWSDPIYVEDSFLRYPFQIYSSLDITAASLQVAGTPNFHPFDNLWNFVLNAVENFTVDFHTSNRSHELQQYLRNGSSSIVLTVLQLEETNKLTDKEVTLSGLLAVRKINMSMSGPQPNKRDAERQEPSYSSISPTEMARATQDLTSSEKFLVDRLMYSLDRHLVKSAKENNLSGSSVIMKSTSGCWNERHYFVQSNLTFRWLEFKPDVVNRSFDYPVEYCPGTPYRRDCTGNREHGFTSKFVEGKCTGPIVPPSPLTTSLLNLQANSPPGPEQLSTLNKTVSNETNFSIVDLRLIGQILQSNTDPKLSSIPQSSFDNIYDVINRILQLDRPNNVGTAQSVYGSSNQFLSSMGSAAALVDTADHRPVERKMLSVSVFSVSSHNDTIGFTADSTGLTKTENRTHAHPDTVNVSMAFPTSLAEHLLNKSGIRTTCHLTYNHAFGF</sequence>
<feature type="compositionally biased region" description="Polar residues" evidence="1">
    <location>
        <begin position="110"/>
        <end position="119"/>
    </location>
</feature>
<proteinExistence type="predicted"/>
<dbReference type="OrthoDB" id="441660at2759"/>